<organism evidence="8 9">
    <name type="scientific">Desulfobacter postgatei 2ac9</name>
    <dbReference type="NCBI Taxonomy" id="879212"/>
    <lineage>
        <taxon>Bacteria</taxon>
        <taxon>Pseudomonadati</taxon>
        <taxon>Thermodesulfobacteriota</taxon>
        <taxon>Desulfobacteria</taxon>
        <taxon>Desulfobacterales</taxon>
        <taxon>Desulfobacteraceae</taxon>
        <taxon>Desulfobacter</taxon>
    </lineage>
</organism>
<dbReference type="PIRSF" id="PIRSF000709">
    <property type="entry name" value="6PFK_2-Ptase"/>
    <property type="match status" value="1"/>
</dbReference>
<dbReference type="eggNOG" id="COG0406">
    <property type="taxonomic scope" value="Bacteria"/>
</dbReference>
<evidence type="ECO:0000256" key="7">
    <source>
        <dbReference type="PIRSR" id="PIRSR613078-2"/>
    </source>
</evidence>
<keyword evidence="5" id="KW-0413">Isomerase</keyword>
<accession>I5AZV8</accession>
<dbReference type="InterPro" id="IPR005952">
    <property type="entry name" value="Phosphogly_mut1"/>
</dbReference>
<dbReference type="GO" id="GO:0006096">
    <property type="term" value="P:glycolytic process"/>
    <property type="evidence" value="ECO:0007669"/>
    <property type="project" value="UniProtKB-KW"/>
</dbReference>
<dbReference type="Gene3D" id="3.40.50.1240">
    <property type="entry name" value="Phosphoglycerate mutase-like"/>
    <property type="match status" value="1"/>
</dbReference>
<feature type="binding site" evidence="7">
    <location>
        <position position="76"/>
    </location>
    <ligand>
        <name>substrate</name>
    </ligand>
</feature>
<keyword evidence="9" id="KW-1185">Reference proteome</keyword>
<feature type="active site" description="Proton donor/acceptor" evidence="6">
    <location>
        <position position="98"/>
    </location>
</feature>
<gene>
    <name evidence="8" type="ORF">DespoDRAFT_00785</name>
</gene>
<dbReference type="GO" id="GO:0006094">
    <property type="term" value="P:gluconeogenesis"/>
    <property type="evidence" value="ECO:0007669"/>
    <property type="project" value="UniProtKB-KW"/>
</dbReference>
<name>I5AZV8_9BACT</name>
<evidence type="ECO:0000256" key="5">
    <source>
        <dbReference type="ARBA" id="ARBA00023235"/>
    </source>
</evidence>
<dbReference type="SMART" id="SM00855">
    <property type="entry name" value="PGAM"/>
    <property type="match status" value="1"/>
</dbReference>
<dbReference type="HOGENOM" id="CLU_033323_8_4_7"/>
<dbReference type="EC" id="5.4.2.11" evidence="2"/>
<evidence type="ECO:0000256" key="1">
    <source>
        <dbReference type="ARBA" id="ARBA00006717"/>
    </source>
</evidence>
<keyword evidence="3" id="KW-0312">Gluconeogenesis</keyword>
<dbReference type="STRING" id="879212.DespoDRAFT_00785"/>
<keyword evidence="4" id="KW-0324">Glycolysis</keyword>
<evidence type="ECO:0000256" key="4">
    <source>
        <dbReference type="ARBA" id="ARBA00023152"/>
    </source>
</evidence>
<dbReference type="InterPro" id="IPR013078">
    <property type="entry name" value="His_Pase_superF_clade-1"/>
</dbReference>
<dbReference type="Pfam" id="PF00300">
    <property type="entry name" value="His_Phos_1"/>
    <property type="match status" value="1"/>
</dbReference>
<sequence>MPGSNQLSADLSGKFSDKGPLLFILRHGQIKGHGTRRFIGQTDIPLDQTGREQARSWQAPFAAVGFKQVYTSALTRCRQTAAFACPDSTSVIDRRLNEIDLGEWDGREFEHIKTKHPDLFEQRGRDIYGFCPPAGESFKDLFSRVSPFFSQLPLLSHTLLVTHAGVIRAMLCFWAGKKMENLLNFKTHFGQLFVLAKE</sequence>
<dbReference type="EMBL" id="CM001488">
    <property type="protein sequence ID" value="EIM62771.1"/>
    <property type="molecule type" value="Genomic_DNA"/>
</dbReference>
<dbReference type="InterPro" id="IPR029033">
    <property type="entry name" value="His_PPase_superfam"/>
</dbReference>
<evidence type="ECO:0000313" key="8">
    <source>
        <dbReference type="EMBL" id="EIM62771.1"/>
    </source>
</evidence>
<evidence type="ECO:0000313" key="9">
    <source>
        <dbReference type="Proteomes" id="UP000005778"/>
    </source>
</evidence>
<reference evidence="8 9" key="2">
    <citation type="submission" date="2012-02" db="EMBL/GenBank/DDBJ databases">
        <title>Improved High-Quality Draft sequence of Desulfobacter postgatei 2ac9.</title>
        <authorList>
            <consortium name="US DOE Joint Genome Institute"/>
            <person name="Lucas S."/>
            <person name="Han J."/>
            <person name="Lapidus A."/>
            <person name="Cheng J.-F."/>
            <person name="Goodwin L."/>
            <person name="Pitluck S."/>
            <person name="Peters L."/>
            <person name="Ovchinnikova G."/>
            <person name="Held B."/>
            <person name="Detter J.C."/>
            <person name="Han C."/>
            <person name="Tapia R."/>
            <person name="Land M."/>
            <person name="Hauser L."/>
            <person name="Kyrpides N."/>
            <person name="Ivanova N."/>
            <person name="Pagani I."/>
            <person name="Orellana R."/>
            <person name="Lovley D."/>
            <person name="Woyke T."/>
        </authorList>
    </citation>
    <scope>NUCLEOTIDE SEQUENCE [LARGE SCALE GENOMIC DNA]</scope>
    <source>
        <strain evidence="8 9">2ac9</strain>
    </source>
</reference>
<dbReference type="CDD" id="cd07067">
    <property type="entry name" value="HP_PGM_like"/>
    <property type="match status" value="1"/>
</dbReference>
<dbReference type="AlphaFoldDB" id="I5AZV8"/>
<dbReference type="GO" id="GO:0004619">
    <property type="term" value="F:phosphoglycerate mutase activity"/>
    <property type="evidence" value="ECO:0007669"/>
    <property type="project" value="UniProtKB-EC"/>
</dbReference>
<proteinExistence type="inferred from homology"/>
<protein>
    <recommendedName>
        <fullName evidence="2">phosphoglycerate mutase (2,3-diphosphoglycerate-dependent)</fullName>
        <ecNumber evidence="2">5.4.2.11</ecNumber>
    </recommendedName>
</protein>
<feature type="active site" description="Tele-phosphohistidine intermediate" evidence="6">
    <location>
        <position position="27"/>
    </location>
</feature>
<dbReference type="PANTHER" id="PTHR11931">
    <property type="entry name" value="PHOSPHOGLYCERATE MUTASE"/>
    <property type="match status" value="1"/>
</dbReference>
<reference evidence="8 9" key="1">
    <citation type="submission" date="2011-09" db="EMBL/GenBank/DDBJ databases">
        <authorList>
            <consortium name="US DOE Joint Genome Institute (JGI-PGF)"/>
            <person name="Lucas S."/>
            <person name="Han J."/>
            <person name="Lapidus A."/>
            <person name="Cheng J.-F."/>
            <person name="Goodwin L."/>
            <person name="Pitluck S."/>
            <person name="Peters L."/>
            <person name="Land M.L."/>
            <person name="Hauser L."/>
            <person name="Orellana R."/>
            <person name="Lovley D."/>
            <person name="Woyke T.J."/>
        </authorList>
    </citation>
    <scope>NUCLEOTIDE SEQUENCE [LARGE SCALE GENOMIC DNA]</scope>
    <source>
        <strain evidence="8 9">2ac9</strain>
    </source>
</reference>
<evidence type="ECO:0000256" key="6">
    <source>
        <dbReference type="PIRSR" id="PIRSR613078-1"/>
    </source>
</evidence>
<evidence type="ECO:0000256" key="2">
    <source>
        <dbReference type="ARBA" id="ARBA00012028"/>
    </source>
</evidence>
<dbReference type="SUPFAM" id="SSF53254">
    <property type="entry name" value="Phosphoglycerate mutase-like"/>
    <property type="match status" value="1"/>
</dbReference>
<evidence type="ECO:0000256" key="3">
    <source>
        <dbReference type="ARBA" id="ARBA00022432"/>
    </source>
</evidence>
<comment type="similarity">
    <text evidence="1">Belongs to the phosphoglycerate mutase family. BPG-dependent PGAM subfamily.</text>
</comment>
<dbReference type="Proteomes" id="UP000005778">
    <property type="component" value="Chromosome"/>
</dbReference>